<dbReference type="Pfam" id="PF12210">
    <property type="entry name" value="Hrs_helical"/>
    <property type="match status" value="1"/>
</dbReference>
<keyword evidence="11" id="KW-0732">Signal</keyword>
<dbReference type="GO" id="GO:0005769">
    <property type="term" value="C:early endosome"/>
    <property type="evidence" value="ECO:0007669"/>
    <property type="project" value="TreeGrafter"/>
</dbReference>
<dbReference type="InterPro" id="IPR003903">
    <property type="entry name" value="UIM_dom"/>
</dbReference>
<dbReference type="InterPro" id="IPR024641">
    <property type="entry name" value="HRS_helical"/>
</dbReference>
<dbReference type="Gene3D" id="1.25.40.90">
    <property type="match status" value="1"/>
</dbReference>
<keyword evidence="6 8" id="KW-0863">Zinc-finger</keyword>
<dbReference type="PANTHER" id="PTHR46275">
    <property type="entry name" value="HEPATOCYTE GROWTH FACTOR-REGULATED TYROSINE KINASE SUBSTRATE"/>
    <property type="match status" value="1"/>
</dbReference>
<dbReference type="SMART" id="SM00064">
    <property type="entry name" value="FYVE"/>
    <property type="match status" value="1"/>
</dbReference>
<dbReference type="GO" id="GO:0031623">
    <property type="term" value="P:receptor internalization"/>
    <property type="evidence" value="ECO:0007669"/>
    <property type="project" value="TreeGrafter"/>
</dbReference>
<dbReference type="PIRSF" id="PIRSF036956">
    <property type="entry name" value="Hrs_Vps27"/>
    <property type="match status" value="1"/>
</dbReference>
<feature type="coiled-coil region" evidence="9">
    <location>
        <begin position="460"/>
        <end position="543"/>
    </location>
</feature>
<dbReference type="InterPro" id="IPR013083">
    <property type="entry name" value="Znf_RING/FYVE/PHD"/>
</dbReference>
<evidence type="ECO:0000256" key="6">
    <source>
        <dbReference type="ARBA" id="ARBA00022771"/>
    </source>
</evidence>
<evidence type="ECO:0000256" key="8">
    <source>
        <dbReference type="PROSITE-ProRule" id="PRU00091"/>
    </source>
</evidence>
<dbReference type="InterPro" id="IPR000306">
    <property type="entry name" value="Znf_FYVE"/>
</dbReference>
<dbReference type="Pfam" id="PF00790">
    <property type="entry name" value="VHS"/>
    <property type="match status" value="1"/>
</dbReference>
<feature type="region of interest" description="Disordered" evidence="10">
    <location>
        <begin position="301"/>
        <end position="378"/>
    </location>
</feature>
<organism evidence="14">
    <name type="scientific">Darwinula stevensoni</name>
    <dbReference type="NCBI Taxonomy" id="69355"/>
    <lineage>
        <taxon>Eukaryota</taxon>
        <taxon>Metazoa</taxon>
        <taxon>Ecdysozoa</taxon>
        <taxon>Arthropoda</taxon>
        <taxon>Crustacea</taxon>
        <taxon>Oligostraca</taxon>
        <taxon>Ostracoda</taxon>
        <taxon>Podocopa</taxon>
        <taxon>Podocopida</taxon>
        <taxon>Darwinulocopina</taxon>
        <taxon>Darwinuloidea</taxon>
        <taxon>Darwinulidae</taxon>
        <taxon>Darwinula</taxon>
    </lineage>
</organism>
<proteinExistence type="predicted"/>
<evidence type="ECO:0000256" key="1">
    <source>
        <dbReference type="ARBA" id="ARBA00004496"/>
    </source>
</evidence>
<feature type="region of interest" description="Disordered" evidence="10">
    <location>
        <begin position="700"/>
        <end position="728"/>
    </location>
</feature>
<protein>
    <recommendedName>
        <fullName evidence="2">Hepatocyte growth factor-regulated tyrosine kinase substrate</fullName>
    </recommendedName>
</protein>
<dbReference type="AlphaFoldDB" id="A0A7R9A4M1"/>
<feature type="region of interest" description="Disordered" evidence="10">
    <location>
        <begin position="599"/>
        <end position="674"/>
    </location>
</feature>
<name>A0A7R9A4M1_9CRUS</name>
<dbReference type="EMBL" id="CAJPEV010001032">
    <property type="protein sequence ID" value="CAG0890299.1"/>
    <property type="molecule type" value="Genomic_DNA"/>
</dbReference>
<dbReference type="SMART" id="SM00288">
    <property type="entry name" value="VHS"/>
    <property type="match status" value="1"/>
</dbReference>
<dbReference type="Pfam" id="PF01363">
    <property type="entry name" value="FYVE"/>
    <property type="match status" value="1"/>
</dbReference>
<dbReference type="GO" id="GO:0035091">
    <property type="term" value="F:phosphatidylinositol binding"/>
    <property type="evidence" value="ECO:0007669"/>
    <property type="project" value="InterPro"/>
</dbReference>
<evidence type="ECO:0000259" key="12">
    <source>
        <dbReference type="PROSITE" id="PS50178"/>
    </source>
</evidence>
<dbReference type="GO" id="GO:0043130">
    <property type="term" value="F:ubiquitin binding"/>
    <property type="evidence" value="ECO:0007669"/>
    <property type="project" value="InterPro"/>
</dbReference>
<keyword evidence="3" id="KW-0963">Cytoplasm</keyword>
<evidence type="ECO:0000256" key="5">
    <source>
        <dbReference type="ARBA" id="ARBA00022723"/>
    </source>
</evidence>
<dbReference type="InterPro" id="IPR017455">
    <property type="entry name" value="Znf_FYVE-rel"/>
</dbReference>
<keyword evidence="4" id="KW-0597">Phosphoprotein</keyword>
<dbReference type="SUPFAM" id="SSF57903">
    <property type="entry name" value="FYVE/PHD zinc finger"/>
    <property type="match status" value="1"/>
</dbReference>
<evidence type="ECO:0000256" key="10">
    <source>
        <dbReference type="SAM" id="MobiDB-lite"/>
    </source>
</evidence>
<evidence type="ECO:0000259" key="13">
    <source>
        <dbReference type="PROSITE" id="PS50179"/>
    </source>
</evidence>
<dbReference type="Gene3D" id="1.20.5.1940">
    <property type="match status" value="1"/>
</dbReference>
<accession>A0A7R9A4M1</accession>
<feature type="compositionally biased region" description="Low complexity" evidence="10">
    <location>
        <begin position="327"/>
        <end position="336"/>
    </location>
</feature>
<evidence type="ECO:0000256" key="7">
    <source>
        <dbReference type="ARBA" id="ARBA00022833"/>
    </source>
</evidence>
<evidence type="ECO:0000256" key="3">
    <source>
        <dbReference type="ARBA" id="ARBA00022490"/>
    </source>
</evidence>
<feature type="compositionally biased region" description="Low complexity" evidence="10">
    <location>
        <begin position="652"/>
        <end position="661"/>
    </location>
</feature>
<dbReference type="PROSITE" id="PS50330">
    <property type="entry name" value="UIM"/>
    <property type="match status" value="1"/>
</dbReference>
<dbReference type="EMBL" id="LR900549">
    <property type="protein sequence ID" value="CAD7246093.1"/>
    <property type="molecule type" value="Genomic_DNA"/>
</dbReference>
<dbReference type="Gene3D" id="3.30.40.10">
    <property type="entry name" value="Zinc/RING finger domain, C3HC4 (zinc finger)"/>
    <property type="match status" value="1"/>
</dbReference>
<evidence type="ECO:0000313" key="14">
    <source>
        <dbReference type="EMBL" id="CAD7246093.1"/>
    </source>
</evidence>
<comment type="subcellular location">
    <subcellularLocation>
        <location evidence="1">Cytoplasm</location>
    </subcellularLocation>
</comment>
<dbReference type="GO" id="GO:0032456">
    <property type="term" value="P:endocytic recycling"/>
    <property type="evidence" value="ECO:0007669"/>
    <property type="project" value="TreeGrafter"/>
</dbReference>
<sequence length="749" mass="84634">MSSPRAAWSGVHDCLTVVLLLLIASFVVKLSVVEDVPISHVPVRSIAREDLQFLEVLLRTMVVHGNDVPHKATSHLLLEPDLAATIQLCDHIRQGDTQPKYALSALKKKLYDKNPNVQLFSLQVLESWMKNCGTLIHDEVATRPFMEELQELVQSSGNEKVRSKILELVQVWAYAFRNEPRYRVVQDTVNIMKADGNTFPALKESDAMFAADTAPKWVDGDCCHRCRTLFSVIKRKHHCRACGQIFCDSCSSHHTTLPKFGIEKEVRVCDTCWEKYGRSIYSSLKSSIDKEKEDDLPAEYLASSLSKQPQLPATKTEEELREEEELQLALALSQSEAESKDHKQKQMKGVYNSRPAAYSPSFQENNAPEKVDGPESDPELARYLNRSYWEKKNLEHEKDKGSVPNDVPSAPVSNVITTSASVLSPIKNNETLFLNITSLHSRLIQAMEEEERKRCYYEGLQDKLSQIRDARAALDALREEHRDRKRREAEEAQRLRQIQMAQKLEIMRKKKQEYLEYQRQMAMQRMQEQEREMQMRHEQEREMQMRHEQQMHGYQMGQPQMPVSYPMPHVPTTYPVPSAGYMGGVVVNQPTGVPQQPPVLGAMGPQQPTVLGTMGQPQPPVLGGVGPQQPSGIVPSQQPGMIGPHSRPPPQQQQQPHGVPSQPMPHGSPLRHPQQQAMFQPGISTQPPHPSAYQFPGMFPASNASQYPSMQQQSVPSMPMISGLPSSHNSIALHENRVEEQVGELISFD</sequence>
<feature type="compositionally biased region" description="Polar residues" evidence="10">
    <location>
        <begin position="303"/>
        <end position="313"/>
    </location>
</feature>
<evidence type="ECO:0000313" key="15">
    <source>
        <dbReference type="Proteomes" id="UP000677054"/>
    </source>
</evidence>
<keyword evidence="15" id="KW-1185">Reference proteome</keyword>
<dbReference type="CDD" id="cd03569">
    <property type="entry name" value="VHS_Hrs"/>
    <property type="match status" value="1"/>
</dbReference>
<dbReference type="PROSITE" id="PS50178">
    <property type="entry name" value="ZF_FYVE"/>
    <property type="match status" value="1"/>
</dbReference>
<keyword evidence="7" id="KW-0862">Zinc</keyword>
<evidence type="ECO:0000256" key="2">
    <source>
        <dbReference type="ARBA" id="ARBA00015450"/>
    </source>
</evidence>
<evidence type="ECO:0000256" key="11">
    <source>
        <dbReference type="SAM" id="SignalP"/>
    </source>
</evidence>
<dbReference type="CDD" id="cd15720">
    <property type="entry name" value="FYVE_Hrs"/>
    <property type="match status" value="1"/>
</dbReference>
<dbReference type="InterPro" id="IPR008942">
    <property type="entry name" value="ENTH_VHS"/>
</dbReference>
<dbReference type="Proteomes" id="UP000677054">
    <property type="component" value="Unassembled WGS sequence"/>
</dbReference>
<dbReference type="InterPro" id="IPR017073">
    <property type="entry name" value="HGS/VPS27"/>
</dbReference>
<evidence type="ECO:0000256" key="9">
    <source>
        <dbReference type="SAM" id="Coils"/>
    </source>
</evidence>
<gene>
    <name evidence="14" type="ORF">DSTB1V02_LOCUS5953</name>
</gene>
<dbReference type="InterPro" id="IPR002014">
    <property type="entry name" value="VHS_dom"/>
</dbReference>
<feature type="chain" id="PRO_5036209656" description="Hepatocyte growth factor-regulated tyrosine kinase substrate" evidence="11">
    <location>
        <begin position="30"/>
        <end position="749"/>
    </location>
</feature>
<reference evidence="14" key="1">
    <citation type="submission" date="2020-11" db="EMBL/GenBank/DDBJ databases">
        <authorList>
            <person name="Tran Van P."/>
        </authorList>
    </citation>
    <scope>NUCLEOTIDE SEQUENCE</scope>
</reference>
<dbReference type="GO" id="GO:0008270">
    <property type="term" value="F:zinc ion binding"/>
    <property type="evidence" value="ECO:0007669"/>
    <property type="project" value="UniProtKB-KW"/>
</dbReference>
<evidence type="ECO:0000256" key="4">
    <source>
        <dbReference type="ARBA" id="ARBA00022553"/>
    </source>
</evidence>
<feature type="domain" description="VHS" evidence="13">
    <location>
        <begin position="72"/>
        <end position="200"/>
    </location>
</feature>
<dbReference type="PROSITE" id="PS50179">
    <property type="entry name" value="VHS"/>
    <property type="match status" value="1"/>
</dbReference>
<feature type="domain" description="FYVE-type" evidence="12">
    <location>
        <begin position="217"/>
        <end position="277"/>
    </location>
</feature>
<keyword evidence="9" id="KW-0175">Coiled coil</keyword>
<feature type="compositionally biased region" description="Polar residues" evidence="10">
    <location>
        <begin position="702"/>
        <end position="716"/>
    </location>
</feature>
<dbReference type="PANTHER" id="PTHR46275:SF1">
    <property type="entry name" value="HEPATOCYTE GROWTH FACTOR-REGULATED TYROSINE KINASE SUBSTRATE"/>
    <property type="match status" value="1"/>
</dbReference>
<dbReference type="InterPro" id="IPR011011">
    <property type="entry name" value="Znf_FYVE_PHD"/>
</dbReference>
<dbReference type="OrthoDB" id="957735at2759"/>
<dbReference type="SUPFAM" id="SSF48464">
    <property type="entry name" value="ENTH/VHS domain"/>
    <property type="match status" value="1"/>
</dbReference>
<keyword evidence="5" id="KW-0479">Metal-binding</keyword>
<feature type="signal peptide" evidence="11">
    <location>
        <begin position="1"/>
        <end position="29"/>
    </location>
</feature>